<evidence type="ECO:0000313" key="1">
    <source>
        <dbReference type="EMBL" id="MBB6216463.1"/>
    </source>
</evidence>
<organism evidence="1 2">
    <name type="scientific">Anaerosolibacter carboniphilus</name>
    <dbReference type="NCBI Taxonomy" id="1417629"/>
    <lineage>
        <taxon>Bacteria</taxon>
        <taxon>Bacillati</taxon>
        <taxon>Bacillota</taxon>
        <taxon>Clostridia</taxon>
        <taxon>Peptostreptococcales</taxon>
        <taxon>Thermotaleaceae</taxon>
        <taxon>Anaerosolibacter</taxon>
    </lineage>
</organism>
<dbReference type="Proteomes" id="UP000579281">
    <property type="component" value="Unassembled WGS sequence"/>
</dbReference>
<keyword evidence="2" id="KW-1185">Reference proteome</keyword>
<dbReference type="EMBL" id="JACHEN010000015">
    <property type="protein sequence ID" value="MBB6216463.1"/>
    <property type="molecule type" value="Genomic_DNA"/>
</dbReference>
<evidence type="ECO:0000313" key="2">
    <source>
        <dbReference type="Proteomes" id="UP000579281"/>
    </source>
</evidence>
<name>A0A841KSU3_9FIRM</name>
<protein>
    <submittedName>
        <fullName evidence="1">Uncharacterized protein</fullName>
    </submittedName>
</protein>
<sequence length="79" mass="9466">MGIFVRSIENLQYEMTVEEFKENLPSMIKREKLTASQHKINYDAMYFESSNYALLFYNKGDNEEFIENLEKKKDNGKRD</sequence>
<comment type="caution">
    <text evidence="1">The sequence shown here is derived from an EMBL/GenBank/DDBJ whole genome shotgun (WGS) entry which is preliminary data.</text>
</comment>
<dbReference type="AlphaFoldDB" id="A0A841KSU3"/>
<reference evidence="1 2" key="1">
    <citation type="submission" date="2020-08" db="EMBL/GenBank/DDBJ databases">
        <title>Genomic Encyclopedia of Type Strains, Phase IV (KMG-IV): sequencing the most valuable type-strain genomes for metagenomic binning, comparative biology and taxonomic classification.</title>
        <authorList>
            <person name="Goeker M."/>
        </authorList>
    </citation>
    <scope>NUCLEOTIDE SEQUENCE [LARGE SCALE GENOMIC DNA]</scope>
    <source>
        <strain evidence="1 2">DSM 103526</strain>
    </source>
</reference>
<accession>A0A841KSU3</accession>
<proteinExistence type="predicted"/>
<dbReference type="RefSeq" id="WP_184310999.1">
    <property type="nucleotide sequence ID" value="NZ_JACHEN010000015.1"/>
</dbReference>
<gene>
    <name evidence="1" type="ORF">HNQ80_002565</name>
</gene>